<keyword evidence="2 5" id="KW-0378">Hydrolase</keyword>
<feature type="domain" description="UvrD-like helicase ATP-binding" evidence="7">
    <location>
        <begin position="206"/>
        <end position="575"/>
    </location>
</feature>
<dbReference type="EMBL" id="AJAT01000017">
    <property type="protein sequence ID" value="EOL42545.1"/>
    <property type="molecule type" value="Genomic_DNA"/>
</dbReference>
<dbReference type="PANTHER" id="PTHR11070:SF17">
    <property type="entry name" value="DNA HELICASE IV"/>
    <property type="match status" value="1"/>
</dbReference>
<keyword evidence="4 5" id="KW-0067">ATP-binding</keyword>
<dbReference type="Gene3D" id="3.40.50.300">
    <property type="entry name" value="P-loop containing nucleotide triphosphate hydrolases"/>
    <property type="match status" value="3"/>
</dbReference>
<feature type="binding site" evidence="5">
    <location>
        <begin position="227"/>
        <end position="234"/>
    </location>
    <ligand>
        <name>ATP</name>
        <dbReference type="ChEBI" id="CHEBI:30616"/>
    </ligand>
</feature>
<reference evidence="8 9" key="1">
    <citation type="submission" date="2013-02" db="EMBL/GenBank/DDBJ databases">
        <title>The Genome Sequence of Enterococcus phoeniculicola BAA-412.</title>
        <authorList>
            <consortium name="The Broad Institute Genome Sequencing Platform"/>
            <consortium name="The Broad Institute Genome Sequencing Center for Infectious Disease"/>
            <person name="Earl A.M."/>
            <person name="Gilmore M.S."/>
            <person name="Lebreton F."/>
            <person name="Walker B."/>
            <person name="Young S.K."/>
            <person name="Zeng Q."/>
            <person name="Gargeya S."/>
            <person name="Fitzgerald M."/>
            <person name="Haas B."/>
            <person name="Abouelleil A."/>
            <person name="Alvarado L."/>
            <person name="Arachchi H.M."/>
            <person name="Berlin A.M."/>
            <person name="Chapman S.B."/>
            <person name="Dewar J."/>
            <person name="Goldberg J."/>
            <person name="Griggs A."/>
            <person name="Gujja S."/>
            <person name="Hansen M."/>
            <person name="Howarth C."/>
            <person name="Imamovic A."/>
            <person name="Larimer J."/>
            <person name="McCowan C."/>
            <person name="Murphy C."/>
            <person name="Neiman D."/>
            <person name="Pearson M."/>
            <person name="Priest M."/>
            <person name="Roberts A."/>
            <person name="Saif S."/>
            <person name="Shea T."/>
            <person name="Sisk P."/>
            <person name="Sykes S."/>
            <person name="Wortman J."/>
            <person name="Nusbaum C."/>
            <person name="Birren B."/>
        </authorList>
    </citation>
    <scope>NUCLEOTIDE SEQUENCE [LARGE SCALE GENOMIC DNA]</scope>
    <source>
        <strain evidence="8 9">ATCC BAA-412</strain>
    </source>
</reference>
<evidence type="ECO:0000313" key="9">
    <source>
        <dbReference type="Proteomes" id="UP000013785"/>
    </source>
</evidence>
<dbReference type="PANTHER" id="PTHR11070">
    <property type="entry name" value="UVRD / RECB / PCRA DNA HELICASE FAMILY MEMBER"/>
    <property type="match status" value="1"/>
</dbReference>
<dbReference type="InterPro" id="IPR014016">
    <property type="entry name" value="UvrD-like_ATP-bd"/>
</dbReference>
<sequence length="718" mass="83545">MVNTQEEKYLQQVYGELVASKEQLDCLLKRTKDEGITALNEMSGDIRLNFDSVLDNLDTFSMIEMKNREIDQMNIKIQSADSQRKKVERLLKSPYFGKVSVDFLESEPQEDFYIGIHNFANEEGVNRIYDWRSPIAELFYNNMIGPSSYLANEKKIDVEILNRRQFFIEKNHLIRYFDTAIAIQDDVLIAALEQNATQQMTDITSTIQREQNTIIRDIASRNILVNGVAGSGKTSTIMQRIAYLLYSLRKEMTSEDFLILSPNNKFIHYISDVLPALGEKNPRNQTMLQFTQLYLNKEIEDEGQYFERISANEIDEQMEILRSKSFIDFLKKMSQDVWLGEIPIVDLKKKETVIIPKEVIEKLYNRTPKDAPIIERIQATKELLSEYWKNRLLRQASSEETQNQILSLSEEQQKLYFGELISDDSEKSIIAYGYKRLRKTYRKISKMIQQVDWIDKKTLFLTLYKSFGDKTYIHSGQSKYTLDEAVIFLFIQHCFVEKIPLPKTKFLFIDEVQDYTPAQIQLLMELFPKSQFTLVGDENQSIFNSSISFATVIDLFADNQRSIYRYDLLNSYRSSGAITEVFKKLSVQSTKQMEIIPIRPKGEEPKLYLIKDHLSFISTIHKITSDIGGTLTILTKTMKEAESLQKQLKKETEQKLIAVYPISLSKGLEFDHVFLYNVSKDRYKSKRDKKILYTAVSRAMQTLAIGYEKEVSVFLKSM</sequence>
<dbReference type="GO" id="GO:0016787">
    <property type="term" value="F:hydrolase activity"/>
    <property type="evidence" value="ECO:0007669"/>
    <property type="project" value="UniProtKB-UniRule"/>
</dbReference>
<keyword evidence="9" id="KW-1185">Reference proteome</keyword>
<feature type="coiled-coil region" evidence="6">
    <location>
        <begin position="63"/>
        <end position="90"/>
    </location>
</feature>
<evidence type="ECO:0000313" key="8">
    <source>
        <dbReference type="EMBL" id="EOL42545.1"/>
    </source>
</evidence>
<evidence type="ECO:0000256" key="3">
    <source>
        <dbReference type="ARBA" id="ARBA00022806"/>
    </source>
</evidence>
<dbReference type="InterPro" id="IPR000212">
    <property type="entry name" value="DNA_helicase_UvrD/REP"/>
</dbReference>
<evidence type="ECO:0000256" key="6">
    <source>
        <dbReference type="SAM" id="Coils"/>
    </source>
</evidence>
<dbReference type="InterPro" id="IPR027785">
    <property type="entry name" value="UvrD-like_helicase_C"/>
</dbReference>
<accession>R3WKZ9</accession>
<comment type="caution">
    <text evidence="8">The sequence shown here is derived from an EMBL/GenBank/DDBJ whole genome shotgun (WGS) entry which is preliminary data.</text>
</comment>
<dbReference type="GO" id="GO:0005829">
    <property type="term" value="C:cytosol"/>
    <property type="evidence" value="ECO:0007669"/>
    <property type="project" value="TreeGrafter"/>
</dbReference>
<dbReference type="OrthoDB" id="9787585at2"/>
<dbReference type="InterPro" id="IPR027417">
    <property type="entry name" value="P-loop_NTPase"/>
</dbReference>
<proteinExistence type="predicted"/>
<dbReference type="GO" id="GO:0003677">
    <property type="term" value="F:DNA binding"/>
    <property type="evidence" value="ECO:0007669"/>
    <property type="project" value="InterPro"/>
</dbReference>
<evidence type="ECO:0000256" key="2">
    <source>
        <dbReference type="ARBA" id="ARBA00022801"/>
    </source>
</evidence>
<keyword evidence="6" id="KW-0175">Coiled coil</keyword>
<dbReference type="GO" id="GO:0000725">
    <property type="term" value="P:recombinational repair"/>
    <property type="evidence" value="ECO:0007669"/>
    <property type="project" value="TreeGrafter"/>
</dbReference>
<dbReference type="Pfam" id="PF00580">
    <property type="entry name" value="UvrD-helicase"/>
    <property type="match status" value="1"/>
</dbReference>
<dbReference type="Proteomes" id="UP000013785">
    <property type="component" value="Unassembled WGS sequence"/>
</dbReference>
<dbReference type="PROSITE" id="PS51198">
    <property type="entry name" value="UVRD_HELICASE_ATP_BIND"/>
    <property type="match status" value="1"/>
</dbReference>
<dbReference type="GO" id="GO:0005524">
    <property type="term" value="F:ATP binding"/>
    <property type="evidence" value="ECO:0007669"/>
    <property type="project" value="UniProtKB-UniRule"/>
</dbReference>
<gene>
    <name evidence="8" type="ORF">UC3_02898</name>
</gene>
<dbReference type="eggNOG" id="COG3973">
    <property type="taxonomic scope" value="Bacteria"/>
</dbReference>
<keyword evidence="1 5" id="KW-0547">Nucleotide-binding</keyword>
<dbReference type="GO" id="GO:0043138">
    <property type="term" value="F:3'-5' DNA helicase activity"/>
    <property type="evidence" value="ECO:0007669"/>
    <property type="project" value="TreeGrafter"/>
</dbReference>
<dbReference type="SUPFAM" id="SSF52540">
    <property type="entry name" value="P-loop containing nucleoside triphosphate hydrolases"/>
    <property type="match status" value="1"/>
</dbReference>
<protein>
    <recommendedName>
        <fullName evidence="7">UvrD-like helicase ATP-binding domain-containing protein</fullName>
    </recommendedName>
</protein>
<name>R3WKZ9_9ENTE</name>
<dbReference type="RefSeq" id="WP_010769532.1">
    <property type="nucleotide sequence ID" value="NZ_ASWE01000001.1"/>
</dbReference>
<evidence type="ECO:0000256" key="5">
    <source>
        <dbReference type="PROSITE-ProRule" id="PRU00560"/>
    </source>
</evidence>
<dbReference type="HOGENOM" id="CLU_010312_4_1_9"/>
<evidence type="ECO:0000256" key="4">
    <source>
        <dbReference type="ARBA" id="ARBA00022840"/>
    </source>
</evidence>
<evidence type="ECO:0000259" key="7">
    <source>
        <dbReference type="PROSITE" id="PS51198"/>
    </source>
</evidence>
<organism evidence="8 9">
    <name type="scientific">Enterococcus phoeniculicola ATCC BAA-412</name>
    <dbReference type="NCBI Taxonomy" id="1158610"/>
    <lineage>
        <taxon>Bacteria</taxon>
        <taxon>Bacillati</taxon>
        <taxon>Bacillota</taxon>
        <taxon>Bacilli</taxon>
        <taxon>Lactobacillales</taxon>
        <taxon>Enterococcaceae</taxon>
        <taxon>Enterococcus</taxon>
    </lineage>
</organism>
<dbReference type="AlphaFoldDB" id="R3WKZ9"/>
<keyword evidence="3 5" id="KW-0347">Helicase</keyword>
<dbReference type="STRING" id="154621.RV11_GL000714"/>
<evidence type="ECO:0000256" key="1">
    <source>
        <dbReference type="ARBA" id="ARBA00022741"/>
    </source>
</evidence>
<dbReference type="Pfam" id="PF13538">
    <property type="entry name" value="UvrD_C_2"/>
    <property type="match status" value="1"/>
</dbReference>
<dbReference type="PATRIC" id="fig|1158610.3.peg.2880"/>